<accession>F4PPE9</accession>
<reference evidence="3" key="1">
    <citation type="journal article" date="2011" name="Genome Res.">
        <title>Phylogeny-wide analysis of social amoeba genomes highlights ancient origins for complex intercellular communication.</title>
        <authorList>
            <person name="Heidel A.J."/>
            <person name="Lawal H.M."/>
            <person name="Felder M."/>
            <person name="Schilde C."/>
            <person name="Helps N.R."/>
            <person name="Tunggal B."/>
            <person name="Rivero F."/>
            <person name="John U."/>
            <person name="Schleicher M."/>
            <person name="Eichinger L."/>
            <person name="Platzer M."/>
            <person name="Noegel A.A."/>
            <person name="Schaap P."/>
            <person name="Gloeckner G."/>
        </authorList>
    </citation>
    <scope>NUCLEOTIDE SEQUENCE [LARGE SCALE GENOMIC DNA]</scope>
    <source>
        <strain evidence="3">SH3</strain>
    </source>
</reference>
<dbReference type="OrthoDB" id="4851849at2759"/>
<dbReference type="AlphaFoldDB" id="F4PPE9"/>
<dbReference type="GeneID" id="14874627"/>
<gene>
    <name evidence="2" type="ORF">DFA_04380</name>
</gene>
<proteinExistence type="predicted"/>
<feature type="compositionally biased region" description="Acidic residues" evidence="1">
    <location>
        <begin position="84"/>
        <end position="104"/>
    </location>
</feature>
<dbReference type="KEGG" id="dfa:DFA_04380"/>
<feature type="compositionally biased region" description="Basic and acidic residues" evidence="1">
    <location>
        <begin position="117"/>
        <end position="127"/>
    </location>
</feature>
<evidence type="ECO:0000313" key="2">
    <source>
        <dbReference type="EMBL" id="EGG22262.1"/>
    </source>
</evidence>
<dbReference type="RefSeq" id="XP_004360113.1">
    <property type="nucleotide sequence ID" value="XM_004360056.1"/>
</dbReference>
<sequence>MMKSLLANNKRSISSWCLLIAPPKQAAAKKKPAKQEPAAASWSSAPPKKSSSSSKVTPAILENRKIITDMLGRMGIKENPFNFSDDDEDSEDSEDDSDEEDIEDVISTPGSKQQNSKADEKAKKKTLEASTKGEKCGLCGKSGKLTRTPCCNNVICDDWDNYVLFSQANNSCSRNHDRNTVCSVHYMQKHGGPWQTCQVCKRGSPPAMYAHGATNKYNFSPLKNVKLIPFKCAMCGHTSTDKFDFPTVGSGGYYCKKCIP</sequence>
<dbReference type="Proteomes" id="UP000007797">
    <property type="component" value="Unassembled WGS sequence"/>
</dbReference>
<evidence type="ECO:0000313" key="3">
    <source>
        <dbReference type="Proteomes" id="UP000007797"/>
    </source>
</evidence>
<name>F4PPE9_CACFS</name>
<keyword evidence="3" id="KW-1185">Reference proteome</keyword>
<feature type="region of interest" description="Disordered" evidence="1">
    <location>
        <begin position="77"/>
        <end position="127"/>
    </location>
</feature>
<dbReference type="EMBL" id="GL883009">
    <property type="protein sequence ID" value="EGG22262.1"/>
    <property type="molecule type" value="Genomic_DNA"/>
</dbReference>
<organism evidence="2 3">
    <name type="scientific">Cavenderia fasciculata</name>
    <name type="common">Slime mold</name>
    <name type="synonym">Dictyostelium fasciculatum</name>
    <dbReference type="NCBI Taxonomy" id="261658"/>
    <lineage>
        <taxon>Eukaryota</taxon>
        <taxon>Amoebozoa</taxon>
        <taxon>Evosea</taxon>
        <taxon>Eumycetozoa</taxon>
        <taxon>Dictyostelia</taxon>
        <taxon>Acytosteliales</taxon>
        <taxon>Cavenderiaceae</taxon>
        <taxon>Cavenderia</taxon>
    </lineage>
</organism>
<feature type="compositionally biased region" description="Low complexity" evidence="1">
    <location>
        <begin position="35"/>
        <end position="55"/>
    </location>
</feature>
<evidence type="ECO:0000256" key="1">
    <source>
        <dbReference type="SAM" id="MobiDB-lite"/>
    </source>
</evidence>
<protein>
    <submittedName>
        <fullName evidence="2">Uncharacterized protein</fullName>
    </submittedName>
</protein>
<feature type="region of interest" description="Disordered" evidence="1">
    <location>
        <begin position="24"/>
        <end position="59"/>
    </location>
</feature>